<dbReference type="GO" id="GO:0004519">
    <property type="term" value="F:endonuclease activity"/>
    <property type="evidence" value="ECO:0007669"/>
    <property type="project" value="InterPro"/>
</dbReference>
<dbReference type="STRING" id="1803665.GCA_001641335_00320"/>
<dbReference type="RefSeq" id="WP_145660665.1">
    <property type="nucleotide sequence ID" value="NZ_VITK01000003.1"/>
</dbReference>
<proteinExistence type="predicted"/>
<dbReference type="InterPro" id="IPR018669">
    <property type="entry name" value="Toxin_HigB"/>
</dbReference>
<evidence type="ECO:0000313" key="1">
    <source>
        <dbReference type="EMBL" id="TWB01538.1"/>
    </source>
</evidence>
<organism evidence="1 2">
    <name type="scientific">Bradyrhizobium stylosanthis</name>
    <dbReference type="NCBI Taxonomy" id="1803665"/>
    <lineage>
        <taxon>Bacteria</taxon>
        <taxon>Pseudomonadati</taxon>
        <taxon>Pseudomonadota</taxon>
        <taxon>Alphaproteobacteria</taxon>
        <taxon>Hyphomicrobiales</taxon>
        <taxon>Nitrobacteraceae</taxon>
        <taxon>Bradyrhizobium</taxon>
    </lineage>
</organism>
<sequence length="100" mass="11686">MRIIALSTIKAFLDRADEVSDARDPLMAWFRQVKQADWARPADVKRDIRTASILRDGRVVFNVAGNKYRVVVWINYPYRVVYIRFVGTHRQYDAIDAQTV</sequence>
<dbReference type="Proteomes" id="UP000319949">
    <property type="component" value="Unassembled WGS sequence"/>
</dbReference>
<protein>
    <submittedName>
        <fullName evidence="1">mRNA interferase HigB</fullName>
    </submittedName>
</protein>
<comment type="caution">
    <text evidence="1">The sequence shown here is derived from an EMBL/GenBank/DDBJ whole genome shotgun (WGS) entry which is preliminary data.</text>
</comment>
<reference evidence="1 2" key="1">
    <citation type="submission" date="2019-06" db="EMBL/GenBank/DDBJ databases">
        <title>Genomic Encyclopedia of Type Strains, Phase IV (KMG-V): Genome sequencing to study the core and pangenomes of soil and plant-associated prokaryotes.</title>
        <authorList>
            <person name="Whitman W."/>
        </authorList>
    </citation>
    <scope>NUCLEOTIDE SEQUENCE [LARGE SCALE GENOMIC DNA]</scope>
    <source>
        <strain evidence="1 2">BR 510</strain>
    </source>
</reference>
<dbReference type="Pfam" id="PF09907">
    <property type="entry name" value="HigB_toxin"/>
    <property type="match status" value="1"/>
</dbReference>
<dbReference type="AlphaFoldDB" id="A0A560DWT3"/>
<dbReference type="GO" id="GO:0003723">
    <property type="term" value="F:RNA binding"/>
    <property type="evidence" value="ECO:0007669"/>
    <property type="project" value="InterPro"/>
</dbReference>
<keyword evidence="2" id="KW-1185">Reference proteome</keyword>
<evidence type="ECO:0000313" key="2">
    <source>
        <dbReference type="Proteomes" id="UP000319949"/>
    </source>
</evidence>
<accession>A0A560DWT3</accession>
<gene>
    <name evidence="1" type="ORF">FBZ96_103314</name>
</gene>
<name>A0A560DWT3_9BRAD</name>
<dbReference type="EMBL" id="VITK01000003">
    <property type="protein sequence ID" value="TWB01538.1"/>
    <property type="molecule type" value="Genomic_DNA"/>
</dbReference>
<dbReference type="OrthoDB" id="9799912at2"/>
<dbReference type="GO" id="GO:0110001">
    <property type="term" value="C:toxin-antitoxin complex"/>
    <property type="evidence" value="ECO:0007669"/>
    <property type="project" value="InterPro"/>
</dbReference>